<keyword evidence="1" id="KW-0732">Signal</keyword>
<comment type="caution">
    <text evidence="2">The sequence shown here is derived from an EMBL/GenBank/DDBJ whole genome shotgun (WGS) entry which is preliminary data.</text>
</comment>
<feature type="chain" id="PRO_5041293457" evidence="1">
    <location>
        <begin position="23"/>
        <end position="159"/>
    </location>
</feature>
<dbReference type="AlphaFoldDB" id="A0AA36D9T5"/>
<protein>
    <submittedName>
        <fullName evidence="2">Uncharacterized protein</fullName>
    </submittedName>
</protein>
<evidence type="ECO:0000313" key="3">
    <source>
        <dbReference type="Proteomes" id="UP001177023"/>
    </source>
</evidence>
<accession>A0AA36D9T5</accession>
<organism evidence="2 3">
    <name type="scientific">Mesorhabditis spiculigera</name>
    <dbReference type="NCBI Taxonomy" id="96644"/>
    <lineage>
        <taxon>Eukaryota</taxon>
        <taxon>Metazoa</taxon>
        <taxon>Ecdysozoa</taxon>
        <taxon>Nematoda</taxon>
        <taxon>Chromadorea</taxon>
        <taxon>Rhabditida</taxon>
        <taxon>Rhabditina</taxon>
        <taxon>Rhabditomorpha</taxon>
        <taxon>Rhabditoidea</taxon>
        <taxon>Rhabditidae</taxon>
        <taxon>Mesorhabditinae</taxon>
        <taxon>Mesorhabditis</taxon>
    </lineage>
</organism>
<name>A0AA36D9T5_9BILA</name>
<evidence type="ECO:0000313" key="2">
    <source>
        <dbReference type="EMBL" id="CAJ0583411.1"/>
    </source>
</evidence>
<evidence type="ECO:0000256" key="1">
    <source>
        <dbReference type="SAM" id="SignalP"/>
    </source>
</evidence>
<feature type="non-terminal residue" evidence="2">
    <location>
        <position position="1"/>
    </location>
</feature>
<proteinExistence type="predicted"/>
<keyword evidence="3" id="KW-1185">Reference proteome</keyword>
<dbReference type="Proteomes" id="UP001177023">
    <property type="component" value="Unassembled WGS sequence"/>
</dbReference>
<reference evidence="2" key="1">
    <citation type="submission" date="2023-06" db="EMBL/GenBank/DDBJ databases">
        <authorList>
            <person name="Delattre M."/>
        </authorList>
    </citation>
    <scope>NUCLEOTIDE SEQUENCE</scope>
    <source>
        <strain evidence="2">AF72</strain>
    </source>
</reference>
<gene>
    <name evidence="2" type="ORF">MSPICULIGERA_LOCUS21492</name>
</gene>
<feature type="signal peptide" evidence="1">
    <location>
        <begin position="1"/>
        <end position="22"/>
    </location>
</feature>
<dbReference type="EMBL" id="CATQJA010002665">
    <property type="protein sequence ID" value="CAJ0583411.1"/>
    <property type="molecule type" value="Genomic_DNA"/>
</dbReference>
<sequence>MLNYLYLFQLFLICDLLYFVKGFSQPAQRYSEPEFPLFNISSWKSAGKLELLHEEDERPVFNLSELATNEASREFKSEIWIIIILCALLCLALRHANDFYHGQAITLVNEGVWNGRFKHRGVEQKFLSRVEEDFQSMFQKIKAGEKDAEIRRLRQSQDS</sequence>